<keyword evidence="4" id="KW-0472">Membrane</keyword>
<evidence type="ECO:0000256" key="2">
    <source>
        <dbReference type="ARBA" id="ARBA00006275"/>
    </source>
</evidence>
<dbReference type="Gene3D" id="1.25.40.390">
    <property type="match status" value="1"/>
</dbReference>
<evidence type="ECO:0000256" key="1">
    <source>
        <dbReference type="ARBA" id="ARBA00004442"/>
    </source>
</evidence>
<dbReference type="EMBL" id="QQWG01000004">
    <property type="protein sequence ID" value="RRG23033.1"/>
    <property type="molecule type" value="Genomic_DNA"/>
</dbReference>
<dbReference type="GO" id="GO:0009279">
    <property type="term" value="C:cell outer membrane"/>
    <property type="evidence" value="ECO:0007669"/>
    <property type="project" value="UniProtKB-SubCell"/>
</dbReference>
<dbReference type="AlphaFoldDB" id="A0A425Y441"/>
<comment type="similarity">
    <text evidence="2">Belongs to the SusD family.</text>
</comment>
<dbReference type="Pfam" id="PF14322">
    <property type="entry name" value="SusD-like_3"/>
    <property type="match status" value="1"/>
</dbReference>
<dbReference type="InterPro" id="IPR033985">
    <property type="entry name" value="SusD-like_N"/>
</dbReference>
<dbReference type="RefSeq" id="WP_125030033.1">
    <property type="nucleotide sequence ID" value="NZ_JAPXVP010000004.1"/>
</dbReference>
<evidence type="ECO:0000313" key="9">
    <source>
        <dbReference type="Proteomes" id="UP000285794"/>
    </source>
</evidence>
<evidence type="ECO:0000259" key="7">
    <source>
        <dbReference type="Pfam" id="PF14322"/>
    </source>
</evidence>
<dbReference type="SUPFAM" id="SSF48452">
    <property type="entry name" value="TPR-like"/>
    <property type="match status" value="1"/>
</dbReference>
<comment type="subcellular location">
    <subcellularLocation>
        <location evidence="1">Cell outer membrane</location>
    </subcellularLocation>
</comment>
<dbReference type="OrthoDB" id="618454at2"/>
<evidence type="ECO:0000313" key="8">
    <source>
        <dbReference type="EMBL" id="RRG23033.1"/>
    </source>
</evidence>
<accession>A0A425Y441</accession>
<dbReference type="Pfam" id="PF07980">
    <property type="entry name" value="SusD_RagB"/>
    <property type="match status" value="1"/>
</dbReference>
<dbReference type="InterPro" id="IPR012944">
    <property type="entry name" value="SusD_RagB_dom"/>
</dbReference>
<organism evidence="8 9">
    <name type="scientific">Ancylomarina euxinus</name>
    <dbReference type="NCBI Taxonomy" id="2283627"/>
    <lineage>
        <taxon>Bacteria</taxon>
        <taxon>Pseudomonadati</taxon>
        <taxon>Bacteroidota</taxon>
        <taxon>Bacteroidia</taxon>
        <taxon>Marinilabiliales</taxon>
        <taxon>Marinifilaceae</taxon>
        <taxon>Ancylomarina</taxon>
    </lineage>
</organism>
<keyword evidence="5" id="KW-0998">Cell outer membrane</keyword>
<dbReference type="PROSITE" id="PS51257">
    <property type="entry name" value="PROKAR_LIPOPROTEIN"/>
    <property type="match status" value="1"/>
</dbReference>
<reference evidence="8 9" key="1">
    <citation type="submission" date="2018-07" db="EMBL/GenBank/DDBJ databases">
        <title>Draft genome sequence of Ancylomarina sp. M1P.</title>
        <authorList>
            <person name="Yadav S."/>
            <person name="Villanueva L."/>
            <person name="Damste J.S.S."/>
        </authorList>
    </citation>
    <scope>NUCLEOTIDE SEQUENCE [LARGE SCALE GENOMIC DNA]</scope>
    <source>
        <strain evidence="8 9">M1P</strain>
    </source>
</reference>
<keyword evidence="9" id="KW-1185">Reference proteome</keyword>
<evidence type="ECO:0000256" key="5">
    <source>
        <dbReference type="ARBA" id="ARBA00023237"/>
    </source>
</evidence>
<dbReference type="CDD" id="cd08977">
    <property type="entry name" value="SusD"/>
    <property type="match status" value="1"/>
</dbReference>
<dbReference type="InterPro" id="IPR011990">
    <property type="entry name" value="TPR-like_helical_dom_sf"/>
</dbReference>
<dbReference type="Proteomes" id="UP000285794">
    <property type="component" value="Unassembled WGS sequence"/>
</dbReference>
<name>A0A425Y441_9BACT</name>
<evidence type="ECO:0000256" key="3">
    <source>
        <dbReference type="ARBA" id="ARBA00022729"/>
    </source>
</evidence>
<evidence type="ECO:0000256" key="4">
    <source>
        <dbReference type="ARBA" id="ARBA00023136"/>
    </source>
</evidence>
<evidence type="ECO:0000259" key="6">
    <source>
        <dbReference type="Pfam" id="PF07980"/>
    </source>
</evidence>
<keyword evidence="3" id="KW-0732">Signal</keyword>
<sequence length="521" mass="58033">MKKIIYILLFAVTFMGCEDYLEKSPVTEQTEESFYRTEDDMFRALISAYEPLQRNWGESLQLTMDIVSDDAYGGGGSATDGVSGKKADRGITTPSEGMWSAMWNDHYAGVYGANVFLEKVDASEISEEQKTQFKGEVLFLRAYYYANLVRIFENVPLITKTLATSEYSQAAAPVADVYAQIASDLETSISYLEGVTYNNDQKGRVTEWAPRALLARMFLFYDGVYGNGDASSIMPGDVTGSDVLTYLNEVIDNSGADLLPDFGNLWGHSEFTDSWVENSVEGVFEVQFSNQGEGWQWYNAPFDIGNKMVVFVGPRGTGADSEYYSGWGFSPATQQLYDSYEDGDLRRDFTLLDMVAELGDGNFEEADQYTGYLNKKYAGLKSQVPDVGQEQLNFPQNYISIRFADVLLMAAEMEIHLGSAANAAVHYNKVRARAFGDSYSSVSTVTLEQIFQERKLEFALEGIRYWDLLRRGMPVLESAVQATNLGGIYDSAVNSAARGFWPIPSTEIALSNYALEQNDGY</sequence>
<comment type="caution">
    <text evidence="8">The sequence shown here is derived from an EMBL/GenBank/DDBJ whole genome shotgun (WGS) entry which is preliminary data.</text>
</comment>
<proteinExistence type="inferred from homology"/>
<protein>
    <submittedName>
        <fullName evidence="8">RagB/SusD family nutrient uptake outer membrane protein</fullName>
    </submittedName>
</protein>
<feature type="domain" description="RagB/SusD" evidence="6">
    <location>
        <begin position="356"/>
        <end position="521"/>
    </location>
</feature>
<feature type="domain" description="SusD-like N-terminal" evidence="7">
    <location>
        <begin position="19"/>
        <end position="219"/>
    </location>
</feature>
<gene>
    <name evidence="8" type="ORF">DWB61_06250</name>
</gene>